<keyword evidence="1" id="KW-0472">Membrane</keyword>
<keyword evidence="1" id="KW-0812">Transmembrane</keyword>
<reference evidence="2" key="1">
    <citation type="journal article" date="2018" name="Aquaculture">
        <title>Complete genome sequence of a white spot syndrome virus associated with a disease incursion in Australia.</title>
        <authorList>
            <person name="Oakey J."/>
            <person name="Smith C.S."/>
        </authorList>
    </citation>
    <scope>NUCLEOTIDE SEQUENCE [LARGE SCALE GENOMIC DNA]</scope>
    <source>
        <strain evidence="2">WSSV-AU</strain>
    </source>
</reference>
<dbReference type="EMBL" id="MF768985">
    <property type="protein sequence ID" value="ATU84251.1"/>
    <property type="molecule type" value="Genomic_DNA"/>
</dbReference>
<protein>
    <submittedName>
        <fullName evidence="2">ORF1266</fullName>
    </submittedName>
</protein>
<proteinExistence type="predicted"/>
<name>A0A2D3I764_9VIRU</name>
<evidence type="ECO:0000256" key="1">
    <source>
        <dbReference type="SAM" id="Phobius"/>
    </source>
</evidence>
<sequence length="59" mass="6943">MGPIQEVEEQELCLEKVCYLHPLLLLLLLLHLLLLLLLHLPRHESHLLLHLLGKMMMMI</sequence>
<feature type="transmembrane region" description="Helical" evidence="1">
    <location>
        <begin position="20"/>
        <end position="40"/>
    </location>
</feature>
<accession>A0A2D3I764</accession>
<dbReference type="Proteomes" id="UP000267516">
    <property type="component" value="Segment"/>
</dbReference>
<organism evidence="2">
    <name type="scientific">White spot syndrome virus</name>
    <dbReference type="NCBI Taxonomy" id="342409"/>
    <lineage>
        <taxon>Viruses</taxon>
        <taxon>Viruses incertae sedis</taxon>
        <taxon>Naldaviricetes</taxon>
        <taxon>Nimaviridae</taxon>
        <taxon>Whispovirus</taxon>
    </lineage>
</organism>
<keyword evidence="1" id="KW-1133">Transmembrane helix</keyword>
<evidence type="ECO:0000313" key="2">
    <source>
        <dbReference type="EMBL" id="ATU84251.1"/>
    </source>
</evidence>